<feature type="compositionally biased region" description="Polar residues" evidence="6">
    <location>
        <begin position="244"/>
        <end position="259"/>
    </location>
</feature>
<dbReference type="GO" id="GO:0051123">
    <property type="term" value="P:RNA polymerase II preinitiation complex assembly"/>
    <property type="evidence" value="ECO:0007669"/>
    <property type="project" value="TreeGrafter"/>
</dbReference>
<evidence type="ECO:0000256" key="4">
    <source>
        <dbReference type="ARBA" id="ARBA00023163"/>
    </source>
</evidence>
<keyword evidence="3" id="KW-0805">Transcription regulation</keyword>
<sequence>MEQPPSSPQPTDQQLPPQNPQPTPATITDAVPTTPSSLPLPAANSPFPNPNPNFTAASNNPAPTQSQQSTPTSQARPTFVSAMRPLHQLRPPAQPQRPQASSSSTSPAGQNFQGHSMHRAPSLGSSGSSPSSSQTQSQTQPWLSSGTQGKPPLPPPSFRPQAGPQSFQPRSITQQLQNNMSTSSQQQVIGSNQQSPQPSASGQPQDHFSPQIPTSRTQQSLPHQQQVSRGPGSGIQRPPIGLTQPGTSHSGAPSKTMSVDTDESSNRILSKRSIQEIVNQIDPSEKLDPEVEDILVDFAEDFVESITTFGCSLAKHRKSTTLEAKDIMLHLERNWNMTLPGFGGDEIKLYKKPTVSEIHRERLAAIKKSILTTEMTSKTPAGPPGASSKSHLAKGPSGKYGLQDPLDAFVVFESSESNLVTTFGHDTVLASFSGEIQKMYLILISEKRFSQPLRSSIIPLVVVSFFASKLRAAANPGRRTAADRGTIIGPYSRCLLQQQSYAGVAAVKPVASRVSSRRGFTRADSEASEKSRTGAFTRFPSSVVQVR</sequence>
<dbReference type="Gene3D" id="1.10.20.10">
    <property type="entry name" value="Histone, subunit A"/>
    <property type="match status" value="1"/>
</dbReference>
<comment type="caution">
    <text evidence="8">The sequence shown here is derived from an EMBL/GenBank/DDBJ whole genome shotgun (WGS) entry which is preliminary data.</text>
</comment>
<comment type="subcellular location">
    <subcellularLocation>
        <location evidence="1">Nucleus</location>
    </subcellularLocation>
</comment>
<reference evidence="8" key="1">
    <citation type="submission" date="2019-12" db="EMBL/GenBank/DDBJ databases">
        <authorList>
            <person name="Scholes J."/>
        </authorList>
    </citation>
    <scope>NUCLEOTIDE SEQUENCE</scope>
</reference>
<feature type="compositionally biased region" description="Low complexity" evidence="6">
    <location>
        <begin position="193"/>
        <end position="205"/>
    </location>
</feature>
<evidence type="ECO:0000313" key="9">
    <source>
        <dbReference type="Proteomes" id="UP001153555"/>
    </source>
</evidence>
<dbReference type="FunFam" id="1.10.20.10:FF:000011">
    <property type="entry name" value="Transcription initiation factor TFIID subunit 12"/>
    <property type="match status" value="1"/>
</dbReference>
<keyword evidence="9" id="KW-1185">Reference proteome</keyword>
<dbReference type="InterPro" id="IPR037794">
    <property type="entry name" value="TAF12"/>
</dbReference>
<dbReference type="AlphaFoldDB" id="A0A9N7NTP0"/>
<dbReference type="EMBL" id="CACSLK010030614">
    <property type="protein sequence ID" value="CAA0837863.1"/>
    <property type="molecule type" value="Genomic_DNA"/>
</dbReference>
<dbReference type="GO" id="GO:0017025">
    <property type="term" value="F:TBP-class protein binding"/>
    <property type="evidence" value="ECO:0007669"/>
    <property type="project" value="TreeGrafter"/>
</dbReference>
<dbReference type="GO" id="GO:0046982">
    <property type="term" value="F:protein heterodimerization activity"/>
    <property type="evidence" value="ECO:0007669"/>
    <property type="project" value="InterPro"/>
</dbReference>
<feature type="region of interest" description="Disordered" evidence="6">
    <location>
        <begin position="374"/>
        <end position="397"/>
    </location>
</feature>
<dbReference type="SUPFAM" id="SSF47113">
    <property type="entry name" value="Histone-fold"/>
    <property type="match status" value="1"/>
</dbReference>
<organism evidence="8 9">
    <name type="scientific">Striga hermonthica</name>
    <name type="common">Purple witchweed</name>
    <name type="synonym">Buchnera hermonthica</name>
    <dbReference type="NCBI Taxonomy" id="68872"/>
    <lineage>
        <taxon>Eukaryota</taxon>
        <taxon>Viridiplantae</taxon>
        <taxon>Streptophyta</taxon>
        <taxon>Embryophyta</taxon>
        <taxon>Tracheophyta</taxon>
        <taxon>Spermatophyta</taxon>
        <taxon>Magnoliopsida</taxon>
        <taxon>eudicotyledons</taxon>
        <taxon>Gunneridae</taxon>
        <taxon>Pentapetalae</taxon>
        <taxon>asterids</taxon>
        <taxon>lamiids</taxon>
        <taxon>Lamiales</taxon>
        <taxon>Orobanchaceae</taxon>
        <taxon>Buchnereae</taxon>
        <taxon>Striga</taxon>
    </lineage>
</organism>
<feature type="compositionally biased region" description="Polar residues" evidence="6">
    <location>
        <begin position="163"/>
        <end position="192"/>
    </location>
</feature>
<accession>A0A9N7NTP0</accession>
<dbReference type="Pfam" id="PF03847">
    <property type="entry name" value="TFIID_20kDa"/>
    <property type="match status" value="1"/>
</dbReference>
<feature type="compositionally biased region" description="Low complexity" evidence="6">
    <location>
        <begin position="96"/>
        <end position="108"/>
    </location>
</feature>
<dbReference type="GO" id="GO:0000124">
    <property type="term" value="C:SAGA complex"/>
    <property type="evidence" value="ECO:0007669"/>
    <property type="project" value="InterPro"/>
</dbReference>
<comment type="similarity">
    <text evidence="2">Belongs to the TAF12 family.</text>
</comment>
<feature type="compositionally biased region" description="Polar residues" evidence="6">
    <location>
        <begin position="206"/>
        <end position="228"/>
    </location>
</feature>
<dbReference type="OrthoDB" id="2193432at2759"/>
<feature type="compositionally biased region" description="Low complexity" evidence="6">
    <location>
        <begin position="122"/>
        <end position="145"/>
    </location>
</feature>
<dbReference type="GO" id="GO:0003677">
    <property type="term" value="F:DNA binding"/>
    <property type="evidence" value="ECO:0007669"/>
    <property type="project" value="TreeGrafter"/>
</dbReference>
<name>A0A9N7NTP0_STRHE</name>
<protein>
    <submittedName>
        <fullName evidence="8">Transcription initiation factor TFIID subunit 12</fullName>
    </submittedName>
</protein>
<dbReference type="InterPro" id="IPR009072">
    <property type="entry name" value="Histone-fold"/>
</dbReference>
<dbReference type="CDD" id="cd07981">
    <property type="entry name" value="HFD_TAF12"/>
    <property type="match status" value="1"/>
</dbReference>
<evidence type="ECO:0000313" key="8">
    <source>
        <dbReference type="EMBL" id="CAA0837863.1"/>
    </source>
</evidence>
<proteinExistence type="inferred from homology"/>
<dbReference type="InterPro" id="IPR003228">
    <property type="entry name" value="TFIID_TAF12_dom"/>
</dbReference>
<dbReference type="PANTHER" id="PTHR12264">
    <property type="entry name" value="TRANSCRIPTION INITIATION FACTOR TFIID SUBUNIT 12"/>
    <property type="match status" value="1"/>
</dbReference>
<feature type="domain" description="Transcription initiation factor TFIID subunit 12" evidence="7">
    <location>
        <begin position="270"/>
        <end position="337"/>
    </location>
</feature>
<keyword evidence="5" id="KW-0539">Nucleus</keyword>
<gene>
    <name evidence="8" type="ORF">SHERM_00258</name>
</gene>
<evidence type="ECO:0000256" key="5">
    <source>
        <dbReference type="ARBA" id="ARBA00023242"/>
    </source>
</evidence>
<evidence type="ECO:0000256" key="6">
    <source>
        <dbReference type="SAM" id="MobiDB-lite"/>
    </source>
</evidence>
<dbReference type="PANTHER" id="PTHR12264:SF21">
    <property type="entry name" value="TRANSCRIPTION INITIATION FACTOR TFIID SUBUNIT 12"/>
    <property type="match status" value="1"/>
</dbReference>
<evidence type="ECO:0000256" key="3">
    <source>
        <dbReference type="ARBA" id="ARBA00023015"/>
    </source>
</evidence>
<keyword evidence="4" id="KW-0804">Transcription</keyword>
<feature type="region of interest" description="Disordered" evidence="6">
    <location>
        <begin position="1"/>
        <end position="266"/>
    </location>
</feature>
<dbReference type="GO" id="GO:0005669">
    <property type="term" value="C:transcription factor TFIID complex"/>
    <property type="evidence" value="ECO:0007669"/>
    <property type="project" value="InterPro"/>
</dbReference>
<dbReference type="Proteomes" id="UP001153555">
    <property type="component" value="Unassembled WGS sequence"/>
</dbReference>
<evidence type="ECO:0000256" key="1">
    <source>
        <dbReference type="ARBA" id="ARBA00004123"/>
    </source>
</evidence>
<evidence type="ECO:0000259" key="7">
    <source>
        <dbReference type="Pfam" id="PF03847"/>
    </source>
</evidence>
<feature type="compositionally biased region" description="Low complexity" evidence="6">
    <location>
        <begin position="34"/>
        <end position="78"/>
    </location>
</feature>
<evidence type="ECO:0000256" key="2">
    <source>
        <dbReference type="ARBA" id="ARBA00007530"/>
    </source>
</evidence>